<dbReference type="PANTHER" id="PTHR24340">
    <property type="entry name" value="HOMEOBOX PROTEIN NKX"/>
    <property type="match status" value="1"/>
</dbReference>
<dbReference type="InterPro" id="IPR009057">
    <property type="entry name" value="Homeodomain-like_sf"/>
</dbReference>
<dbReference type="WBParaSite" id="Smp_027990.1">
    <property type="protein sequence ID" value="Smp_027990.1"/>
    <property type="gene ID" value="Smp_027990"/>
</dbReference>
<evidence type="ECO:0000256" key="5">
    <source>
        <dbReference type="ARBA" id="ARBA00023155"/>
    </source>
</evidence>
<feature type="region of interest" description="Disordered" evidence="9">
    <location>
        <begin position="203"/>
        <end position="270"/>
    </location>
</feature>
<dbReference type="InterPro" id="IPR017970">
    <property type="entry name" value="Homeobox_CS"/>
</dbReference>
<keyword evidence="5 7" id="KW-0371">Homeobox</keyword>
<dbReference type="InParanoid" id="A0A3Q0KDP9"/>
<evidence type="ECO:0000256" key="1">
    <source>
        <dbReference type="ARBA" id="ARBA00004123"/>
    </source>
</evidence>
<dbReference type="PANTHER" id="PTHR24340:SF41">
    <property type="entry name" value="MUSCLE-SPECIFIC HOMEOBOX PROTEIN TINMAN-RELATED"/>
    <property type="match status" value="1"/>
</dbReference>
<dbReference type="GO" id="GO:0000978">
    <property type="term" value="F:RNA polymerase II cis-regulatory region sequence-specific DNA binding"/>
    <property type="evidence" value="ECO:0007669"/>
    <property type="project" value="TreeGrafter"/>
</dbReference>
<name>A0A3Q0KDP9_SCHMA</name>
<evidence type="ECO:0000313" key="12">
    <source>
        <dbReference type="WBParaSite" id="Smp_027990.1"/>
    </source>
</evidence>
<evidence type="ECO:0000256" key="8">
    <source>
        <dbReference type="RuleBase" id="RU000682"/>
    </source>
</evidence>
<dbReference type="Proteomes" id="UP000008854">
    <property type="component" value="Unassembled WGS sequence"/>
</dbReference>
<dbReference type="InterPro" id="IPR001356">
    <property type="entry name" value="HD"/>
</dbReference>
<accession>A0A3Q0KDP9</accession>
<dbReference type="AlphaFoldDB" id="A0A3Q0KDP9"/>
<dbReference type="InterPro" id="IPR050394">
    <property type="entry name" value="Homeobox_NK-like"/>
</dbReference>
<evidence type="ECO:0000256" key="3">
    <source>
        <dbReference type="ARBA" id="ARBA00022473"/>
    </source>
</evidence>
<feature type="compositionally biased region" description="Low complexity" evidence="9">
    <location>
        <begin position="203"/>
        <end position="246"/>
    </location>
</feature>
<dbReference type="SMART" id="SM00389">
    <property type="entry name" value="HOX"/>
    <property type="match status" value="1"/>
</dbReference>
<comment type="subcellular location">
    <subcellularLocation>
        <location evidence="1 7 8">Nucleus</location>
    </subcellularLocation>
</comment>
<dbReference type="PROSITE" id="PS50071">
    <property type="entry name" value="HOMEOBOX_2"/>
    <property type="match status" value="1"/>
</dbReference>
<feature type="compositionally biased region" description="Basic residues" evidence="9">
    <location>
        <begin position="361"/>
        <end position="375"/>
    </location>
</feature>
<organism evidence="11 12">
    <name type="scientific">Schistosoma mansoni</name>
    <name type="common">Blood fluke</name>
    <dbReference type="NCBI Taxonomy" id="6183"/>
    <lineage>
        <taxon>Eukaryota</taxon>
        <taxon>Metazoa</taxon>
        <taxon>Spiralia</taxon>
        <taxon>Lophotrochozoa</taxon>
        <taxon>Platyhelminthes</taxon>
        <taxon>Trematoda</taxon>
        <taxon>Digenea</taxon>
        <taxon>Strigeidida</taxon>
        <taxon>Schistosomatoidea</taxon>
        <taxon>Schistosomatidae</taxon>
        <taxon>Schistosoma</taxon>
    </lineage>
</organism>
<dbReference type="STRING" id="6183.A0A3Q0KDP9"/>
<feature type="compositionally biased region" description="Low complexity" evidence="9">
    <location>
        <begin position="46"/>
        <end position="60"/>
    </location>
</feature>
<evidence type="ECO:0000256" key="7">
    <source>
        <dbReference type="PROSITE-ProRule" id="PRU00108"/>
    </source>
</evidence>
<dbReference type="SMR" id="A0A3Q0KDP9"/>
<protein>
    <submittedName>
        <fullName evidence="12">Neural gene activation protein</fullName>
    </submittedName>
</protein>
<evidence type="ECO:0000256" key="4">
    <source>
        <dbReference type="ARBA" id="ARBA00023125"/>
    </source>
</evidence>
<dbReference type="GO" id="GO:0000981">
    <property type="term" value="F:DNA-binding transcription factor activity, RNA polymerase II-specific"/>
    <property type="evidence" value="ECO:0007669"/>
    <property type="project" value="InterPro"/>
</dbReference>
<evidence type="ECO:0000256" key="2">
    <source>
        <dbReference type="ARBA" id="ARBA00005661"/>
    </source>
</evidence>
<feature type="DNA-binding region" description="Homeobox" evidence="7">
    <location>
        <begin position="452"/>
        <end position="511"/>
    </location>
</feature>
<reference evidence="12" key="2">
    <citation type="submission" date="2018-12" db="UniProtKB">
        <authorList>
            <consortium name="WormBaseParasite"/>
        </authorList>
    </citation>
    <scope>IDENTIFICATION</scope>
    <source>
        <strain evidence="12">Puerto Rican</strain>
    </source>
</reference>
<keyword evidence="11" id="KW-1185">Reference proteome</keyword>
<feature type="compositionally biased region" description="Basic and acidic residues" evidence="9">
    <location>
        <begin position="511"/>
        <end position="524"/>
    </location>
</feature>
<proteinExistence type="inferred from homology"/>
<dbReference type="Pfam" id="PF00046">
    <property type="entry name" value="Homeodomain"/>
    <property type="match status" value="1"/>
</dbReference>
<feature type="region of interest" description="Disordered" evidence="9">
    <location>
        <begin position="511"/>
        <end position="532"/>
    </location>
</feature>
<dbReference type="Gene3D" id="1.10.10.60">
    <property type="entry name" value="Homeodomain-like"/>
    <property type="match status" value="1"/>
</dbReference>
<feature type="region of interest" description="Disordered" evidence="9">
    <location>
        <begin position="361"/>
        <end position="402"/>
    </location>
</feature>
<feature type="compositionally biased region" description="Polar residues" evidence="9">
    <location>
        <begin position="380"/>
        <end position="396"/>
    </location>
</feature>
<evidence type="ECO:0000313" key="11">
    <source>
        <dbReference type="Proteomes" id="UP000008854"/>
    </source>
</evidence>
<feature type="domain" description="Homeobox" evidence="10">
    <location>
        <begin position="450"/>
        <end position="510"/>
    </location>
</feature>
<comment type="similarity">
    <text evidence="2">Belongs to the NK-2 homeobox family.</text>
</comment>
<dbReference type="CDD" id="cd00086">
    <property type="entry name" value="homeodomain"/>
    <property type="match status" value="1"/>
</dbReference>
<feature type="region of interest" description="Disordered" evidence="9">
    <location>
        <begin position="31"/>
        <end position="62"/>
    </location>
</feature>
<dbReference type="SUPFAM" id="SSF46689">
    <property type="entry name" value="Homeodomain-like"/>
    <property type="match status" value="1"/>
</dbReference>
<keyword evidence="3" id="KW-0217">Developmental protein</keyword>
<feature type="compositionally biased region" description="Polar residues" evidence="9">
    <location>
        <begin position="252"/>
        <end position="269"/>
    </location>
</feature>
<dbReference type="FunFam" id="1.10.10.60:FF:000101">
    <property type="entry name" value="NK2 homeobox 8"/>
    <property type="match status" value="1"/>
</dbReference>
<evidence type="ECO:0000259" key="10">
    <source>
        <dbReference type="PROSITE" id="PS50071"/>
    </source>
</evidence>
<reference evidence="11" key="1">
    <citation type="journal article" date="2012" name="PLoS Negl. Trop. Dis.">
        <title>A systematically improved high quality genome and transcriptome of the human blood fluke Schistosoma mansoni.</title>
        <authorList>
            <person name="Protasio A.V."/>
            <person name="Tsai I.J."/>
            <person name="Babbage A."/>
            <person name="Nichol S."/>
            <person name="Hunt M."/>
            <person name="Aslett M.A."/>
            <person name="De Silva N."/>
            <person name="Velarde G.S."/>
            <person name="Anderson T.J."/>
            <person name="Clark R.C."/>
            <person name="Davidson C."/>
            <person name="Dillon G.P."/>
            <person name="Holroyd N.E."/>
            <person name="LoVerde P.T."/>
            <person name="Lloyd C."/>
            <person name="McQuillan J."/>
            <person name="Oliveira G."/>
            <person name="Otto T.D."/>
            <person name="Parker-Manuel S.J."/>
            <person name="Quail M.A."/>
            <person name="Wilson R.A."/>
            <person name="Zerlotini A."/>
            <person name="Dunne D.W."/>
            <person name="Berriman M."/>
        </authorList>
    </citation>
    <scope>NUCLEOTIDE SEQUENCE [LARGE SCALE GENOMIC DNA]</scope>
    <source>
        <strain evidence="11">Puerto Rican</strain>
    </source>
</reference>
<dbReference type="PROSITE" id="PS00027">
    <property type="entry name" value="HOMEOBOX_1"/>
    <property type="match status" value="1"/>
</dbReference>
<evidence type="ECO:0000256" key="9">
    <source>
        <dbReference type="SAM" id="MobiDB-lite"/>
    </source>
</evidence>
<dbReference type="GO" id="GO:0005634">
    <property type="term" value="C:nucleus"/>
    <property type="evidence" value="ECO:0007669"/>
    <property type="project" value="UniProtKB-SubCell"/>
</dbReference>
<dbReference type="GO" id="GO:0030154">
    <property type="term" value="P:cell differentiation"/>
    <property type="evidence" value="ECO:0007669"/>
    <property type="project" value="TreeGrafter"/>
</dbReference>
<keyword evidence="6 7" id="KW-0539">Nucleus</keyword>
<dbReference type="ExpressionAtlas" id="A0A3Q0KDP9">
    <property type="expression patterns" value="baseline"/>
</dbReference>
<evidence type="ECO:0000256" key="6">
    <source>
        <dbReference type="ARBA" id="ARBA00023242"/>
    </source>
</evidence>
<sequence>MDPQLLAQSFNINDVTNNQTNNLKLSAEHLNEHSPQTNDPTGGFLSNHSSMSNHNNRMSSLFWPGQQQSNQLIDENSPTNNNNLIIGSNPGYSGHSNSVDMNPIESSVLHSVNAVSAAAASSWYGVAAAAAVANDPRLNNEYNEYVSRLMGVTNAAMACSYPGHLSPSSLSGTYGLFNNNNNTNNNITGHNSSEFSNSHFITRTRNTSPRSSSSSTSAVLSGTTNIPMPTGTGSYNSTNNNNSNNGRFTRGRYSNNLSCHSPPNIPQSNHRIDSLDYQNSSINTFQMNNSNVNNMTNSNNNTAAMLAYEKHQKAVAVAAAAAAAVAANNGSCSSGNIHSPMNQYSFNTHSFNSSLNSQLYHHQHPHSLPQHHHQLQHLQGQTGCGNSSHSGNTNDSIGPGGNGNGSVSVAAAAAAAVAMHSLHNVAAVAAGHTGHSIGVHTTTNNFRGLSQRRKRRVLFTQAQVYELERRFKQQKYLSAPEREHLSQLINLTPTQVKIWFQNHRYKCKRAQKDKESSSISDHHSTTTNTMDLRNDSINSNHLSIQNTTSSIATTLFNRRLTQDLLDNRLLSSNTNINTMNNRKLNQTNITDHHSIDSDLSNCSESLSIEEYHDDNHPSHLMPTINNEKIQLHSPDFIQKSRQTCMNDTDCISSSLRCNDDRNEVNLTKNSMMLTQSQNQLHSHQLINDTPTGFFGYNDLLLNPNNYSLKQGRSMFNYATNHLSLTPIPLPSSLQLSYENGRNESISPRSKLSELNNPTHQMNTGNYMNNPFTNYPFVSNTNYYTNYNTSPSYLQNFLAGTHRTINNGNDNNSAVNSCLVDSSPPTDDINDNIHNQNNNNESVIESNMIDIKKSLSLPITSSPISAATSSSSTPSSLVHAASSLNSHTDFNKTSSIFQSIRSTTPNHIKNYSITPTITETINNNNDLNISSNCTINDRLNIEQHKFLTKSNEREKQLLNNHSKELIEPIDDCITYKSLISLDNDNTTINTTTTTSNDNNRNNDNRYSDFTSFITNGLSRT</sequence>
<keyword evidence="4 7" id="KW-0238">DNA-binding</keyword>